<dbReference type="SUPFAM" id="SSF52540">
    <property type="entry name" value="P-loop containing nucleoside triphosphate hydrolases"/>
    <property type="match status" value="1"/>
</dbReference>
<dbReference type="eggNOG" id="COG0699">
    <property type="taxonomic scope" value="Bacteria"/>
</dbReference>
<proteinExistence type="predicted"/>
<dbReference type="AlphaFoldDB" id="A0A087DQW6"/>
<evidence type="ECO:0000313" key="2">
    <source>
        <dbReference type="Proteomes" id="UP000029004"/>
    </source>
</evidence>
<dbReference type="OrthoDB" id="143162at2"/>
<organism evidence="1 2">
    <name type="scientific">Bifidobacterium stellenboschense</name>
    <dbReference type="NCBI Taxonomy" id="762211"/>
    <lineage>
        <taxon>Bacteria</taxon>
        <taxon>Bacillati</taxon>
        <taxon>Actinomycetota</taxon>
        <taxon>Actinomycetes</taxon>
        <taxon>Bifidobacteriales</taxon>
        <taxon>Bifidobacteriaceae</taxon>
        <taxon>Bifidobacterium</taxon>
    </lineage>
</organism>
<comment type="caution">
    <text evidence="1">The sequence shown here is derived from an EMBL/GenBank/DDBJ whole genome shotgun (WGS) entry which is preliminary data.</text>
</comment>
<name>A0A087DQW6_9BIFI</name>
<gene>
    <name evidence="1" type="ORF">BSTEL_0727</name>
</gene>
<dbReference type="Proteomes" id="UP000029004">
    <property type="component" value="Unassembled WGS sequence"/>
</dbReference>
<reference evidence="1 2" key="1">
    <citation type="submission" date="2014-03" db="EMBL/GenBank/DDBJ databases">
        <title>Genomics of Bifidobacteria.</title>
        <authorList>
            <person name="Ventura M."/>
            <person name="Milani C."/>
            <person name="Lugli G.A."/>
        </authorList>
    </citation>
    <scope>NUCLEOTIDE SEQUENCE [LARGE SCALE GENOMIC DNA]</scope>
    <source>
        <strain evidence="1 2">DSM 23968</strain>
    </source>
</reference>
<evidence type="ECO:0000313" key="1">
    <source>
        <dbReference type="EMBL" id="KFI97916.1"/>
    </source>
</evidence>
<keyword evidence="2" id="KW-1185">Reference proteome</keyword>
<accession>A0A087DQW6</accession>
<protein>
    <submittedName>
        <fullName evidence="1">Uncharacterized protein</fullName>
    </submittedName>
</protein>
<sequence>MFMRRRYLCPFCFTEHALDDVEFECQSRARCRTEPDEQMARYLGEPSHMGHHHFRSAASSRFGSVMPDVAECDLCHQMSRARVCPACHNQLPSDIDTAEPMIISLIGTRGVGKSTYVGVLIHEMMKRLVRPFGATFTLPTALDQSQYRERFEAPLYNYGQPVGQTHSYDNLRIEKRPILATLTKTERFGRLRTFTLVFFDSAGEDWQNPDIIASVARYVSHSAGIIFLLDPLNNRTVLGSITDQAAIASSKVVGYDPAADPATVIGNVATLIRQQQGLRNNQRITIPVAASFSKLDVLEDMGFVRGSTLSRPSPHALQGVFDENDSRLVDGEMRGLLEQWGNGDFLAFLDQTYATNRCFAFSAYGRRPDKDSQGRIPVPVPKRIEDAMFWLLHLNKAL</sequence>
<dbReference type="EMBL" id="JGZP01000011">
    <property type="protein sequence ID" value="KFI97916.1"/>
    <property type="molecule type" value="Genomic_DNA"/>
</dbReference>
<dbReference type="InterPro" id="IPR027417">
    <property type="entry name" value="P-loop_NTPase"/>
</dbReference>
<dbReference type="STRING" id="762211.BSTEL_0727"/>
<dbReference type="RefSeq" id="WP_034527771.1">
    <property type="nucleotide sequence ID" value="NZ_JGZP01000011.1"/>
</dbReference>